<evidence type="ECO:0000313" key="7">
    <source>
        <dbReference type="EMBL" id="AAM72378.1"/>
    </source>
</evidence>
<keyword evidence="3" id="KW-0378">Hydrolase</keyword>
<dbReference type="OrthoDB" id="9807055at2"/>
<proteinExistence type="inferred from homology"/>
<dbReference type="GO" id="GO:0006508">
    <property type="term" value="P:proteolysis"/>
    <property type="evidence" value="ECO:0007669"/>
    <property type="project" value="UniProtKB-KW"/>
</dbReference>
<evidence type="ECO:0000313" key="8">
    <source>
        <dbReference type="Proteomes" id="UP000001007"/>
    </source>
</evidence>
<sequence>MPMRKEQQSRPDLRVLKSLMVCATIAASLILHSPSLMAAEEATGATSTAPSACSINPSEKLKNLFTEVKQYLGIRYRFGGDTPSGFDCSGFVRFMFNKEFNVNLPRSSREMATIGTRIDRNELRPGDLVFFKNAEDRINHVGIFVGNDTFVHSSLSKGITRDTLNESYYSKRFATGVRILDIQGNRIPDDFNNLFDESNNGNSPS</sequence>
<dbReference type="GO" id="GO:0008234">
    <property type="term" value="F:cysteine-type peptidase activity"/>
    <property type="evidence" value="ECO:0007669"/>
    <property type="project" value="UniProtKB-KW"/>
</dbReference>
<evidence type="ECO:0000256" key="3">
    <source>
        <dbReference type="ARBA" id="ARBA00022801"/>
    </source>
</evidence>
<gene>
    <name evidence="7" type="ordered locus">CT1145</name>
</gene>
<evidence type="ECO:0000256" key="4">
    <source>
        <dbReference type="ARBA" id="ARBA00022807"/>
    </source>
</evidence>
<dbReference type="MEROPS" id="C40.006"/>
<protein>
    <submittedName>
        <fullName evidence="7">NLP/P60 family protein</fullName>
    </submittedName>
</protein>
<dbReference type="EMBL" id="AE006470">
    <property type="protein sequence ID" value="AAM72378.1"/>
    <property type="molecule type" value="Genomic_DNA"/>
</dbReference>
<dbReference type="PATRIC" id="fig|194439.7.peg.1042"/>
<evidence type="ECO:0000256" key="1">
    <source>
        <dbReference type="ARBA" id="ARBA00007074"/>
    </source>
</evidence>
<dbReference type="Gene3D" id="3.90.1720.10">
    <property type="entry name" value="endopeptidase domain like (from Nostoc punctiforme)"/>
    <property type="match status" value="1"/>
</dbReference>
<feature type="chain" id="PRO_5004309120" evidence="5">
    <location>
        <begin position="39"/>
        <end position="205"/>
    </location>
</feature>
<feature type="domain" description="NlpC/P60" evidence="6">
    <location>
        <begin position="58"/>
        <end position="180"/>
    </location>
</feature>
<dbReference type="STRING" id="194439.CT1145"/>
<keyword evidence="8" id="KW-1185">Reference proteome</keyword>
<keyword evidence="2" id="KW-0645">Protease</keyword>
<dbReference type="Proteomes" id="UP000001007">
    <property type="component" value="Chromosome"/>
</dbReference>
<dbReference type="InterPro" id="IPR038765">
    <property type="entry name" value="Papain-like_cys_pep_sf"/>
</dbReference>
<keyword evidence="5" id="KW-0732">Signal</keyword>
<dbReference type="SUPFAM" id="SSF54001">
    <property type="entry name" value="Cysteine proteinases"/>
    <property type="match status" value="1"/>
</dbReference>
<dbReference type="InterPro" id="IPR000064">
    <property type="entry name" value="NLP_P60_dom"/>
</dbReference>
<dbReference type="PROSITE" id="PS51935">
    <property type="entry name" value="NLPC_P60"/>
    <property type="match status" value="1"/>
</dbReference>
<feature type="signal peptide" evidence="5">
    <location>
        <begin position="1"/>
        <end position="38"/>
    </location>
</feature>
<dbReference type="AlphaFoldDB" id="Q8KDA9"/>
<evidence type="ECO:0000259" key="6">
    <source>
        <dbReference type="PROSITE" id="PS51935"/>
    </source>
</evidence>
<accession>Q8KDA9</accession>
<dbReference type="EnsemblBacteria" id="AAM72378">
    <property type="protein sequence ID" value="AAM72378"/>
    <property type="gene ID" value="CT1145"/>
</dbReference>
<comment type="similarity">
    <text evidence="1">Belongs to the peptidase C40 family.</text>
</comment>
<dbReference type="InterPro" id="IPR051202">
    <property type="entry name" value="Peptidase_C40"/>
</dbReference>
<dbReference type="PANTHER" id="PTHR47053:SF1">
    <property type="entry name" value="MUREIN DD-ENDOPEPTIDASE MEPH-RELATED"/>
    <property type="match status" value="1"/>
</dbReference>
<evidence type="ECO:0000256" key="2">
    <source>
        <dbReference type="ARBA" id="ARBA00022670"/>
    </source>
</evidence>
<keyword evidence="4" id="KW-0788">Thiol protease</keyword>
<dbReference type="PANTHER" id="PTHR47053">
    <property type="entry name" value="MUREIN DD-ENDOPEPTIDASE MEPH-RELATED"/>
    <property type="match status" value="1"/>
</dbReference>
<name>Q8KDA9_CHLTE</name>
<dbReference type="Pfam" id="PF00877">
    <property type="entry name" value="NLPC_P60"/>
    <property type="match status" value="1"/>
</dbReference>
<organism evidence="7 8">
    <name type="scientific">Chlorobaculum tepidum (strain ATCC 49652 / DSM 12025 / NBRC 103806 / TLS)</name>
    <name type="common">Chlorobium tepidum</name>
    <dbReference type="NCBI Taxonomy" id="194439"/>
    <lineage>
        <taxon>Bacteria</taxon>
        <taxon>Pseudomonadati</taxon>
        <taxon>Chlorobiota</taxon>
        <taxon>Chlorobiia</taxon>
        <taxon>Chlorobiales</taxon>
        <taxon>Chlorobiaceae</taxon>
        <taxon>Chlorobaculum</taxon>
    </lineage>
</organism>
<evidence type="ECO:0000256" key="5">
    <source>
        <dbReference type="SAM" id="SignalP"/>
    </source>
</evidence>
<dbReference type="HOGENOM" id="CLU_016043_7_1_10"/>
<reference evidence="7 8" key="1">
    <citation type="journal article" date="2002" name="Proc. Natl. Acad. Sci. U.S.A.">
        <title>The complete genome sequence of Chlorobium tepidum TLS, a photosynthetic, anaerobic, green-sulfur bacterium.</title>
        <authorList>
            <person name="Eisen J.A."/>
            <person name="Nelson K.E."/>
            <person name="Paulsen I.T."/>
            <person name="Heidelberg J.F."/>
            <person name="Wu M."/>
            <person name="Dodson R.J."/>
            <person name="Deboy R."/>
            <person name="Gwinn M.L."/>
            <person name="Nelson W.C."/>
            <person name="Haft D.H."/>
            <person name="Hickey E.K."/>
            <person name="Peterson J.D."/>
            <person name="Durkin A.S."/>
            <person name="Kolonay J.L."/>
            <person name="Yang F."/>
            <person name="Holt I."/>
            <person name="Umayam L.A."/>
            <person name="Mason T."/>
            <person name="Brenner M."/>
            <person name="Shea T.P."/>
            <person name="Parksey D."/>
            <person name="Nierman W.C."/>
            <person name="Feldblyum T.V."/>
            <person name="Hansen C.L."/>
            <person name="Craven M.B."/>
            <person name="Radune D."/>
            <person name="Vamathevan J."/>
            <person name="Khouri H."/>
            <person name="White O."/>
            <person name="Gruber T.M."/>
            <person name="Ketchum K.A."/>
            <person name="Venter J.C."/>
            <person name="Tettelin H."/>
            <person name="Bryant D.A."/>
            <person name="Fraser C.M."/>
        </authorList>
    </citation>
    <scope>NUCLEOTIDE SEQUENCE [LARGE SCALE GENOMIC DNA]</scope>
    <source>
        <strain evidence="8">ATCC 49652 / DSM 12025 / NBRC 103806 / TLS</strain>
    </source>
</reference>
<dbReference type="eggNOG" id="COG0791">
    <property type="taxonomic scope" value="Bacteria"/>
</dbReference>
<dbReference type="KEGG" id="cte:CT1145"/>